<evidence type="ECO:0000313" key="2">
    <source>
        <dbReference type="Proteomes" id="UP000034078"/>
    </source>
</evidence>
<sequence>MGVHFWLLVISYWLLVFFKKERLQPLNINSLILPIVSQFGYRPARCRILTMEKETSVYLISPVRQVTEEQAKVIADHAEKLKLAGVKLFNPVEDAPQQDETGFNIVMAELNFMLQAAMENGRVDILWNAGGTPSEGSRVDLGIAFALDLEFKLVAVFNEEEPVGPQIGLEILRELDGEKPLNVIWEIYSELSKIKNNREVVIDWDTEMIGSEQEWQRIRLGLALGCMAINPRLRMKMGRLIGIDPADKKSYVKVIKEIEKIQMDSGSSPE</sequence>
<accession>A0A837IFA4</accession>
<name>A0A837IFA4_9BACT</name>
<protein>
    <submittedName>
        <fullName evidence="1">Uncharacterized protein</fullName>
    </submittedName>
</protein>
<dbReference type="AlphaFoldDB" id="A0A837IFA4"/>
<evidence type="ECO:0000313" key="1">
    <source>
        <dbReference type="EMBL" id="KKU01160.1"/>
    </source>
</evidence>
<reference evidence="1 2" key="1">
    <citation type="journal article" date="2015" name="Nature">
        <title>rRNA introns, odd ribosomes, and small enigmatic genomes across a large radiation of phyla.</title>
        <authorList>
            <person name="Brown C.T."/>
            <person name="Hug L.A."/>
            <person name="Thomas B.C."/>
            <person name="Sharon I."/>
            <person name="Castelle C.J."/>
            <person name="Singh A."/>
            <person name="Wilkins M.J."/>
            <person name="Williams K.H."/>
            <person name="Banfield J.F."/>
        </authorList>
    </citation>
    <scope>NUCLEOTIDE SEQUENCE [LARGE SCALE GENOMIC DNA]</scope>
</reference>
<organism evidence="1 2">
    <name type="scientific">Candidatus Collierbacteria bacterium GW2011_GWB2_45_17</name>
    <dbReference type="NCBI Taxonomy" id="1618388"/>
    <lineage>
        <taxon>Bacteria</taxon>
        <taxon>Candidatus Collieribacteriota</taxon>
    </lineage>
</organism>
<proteinExistence type="predicted"/>
<comment type="caution">
    <text evidence="1">The sequence shown here is derived from an EMBL/GenBank/DDBJ whole genome shotgun (WGS) entry which is preliminary data.</text>
</comment>
<dbReference type="Proteomes" id="UP000034078">
    <property type="component" value="Unassembled WGS sequence"/>
</dbReference>
<dbReference type="EMBL" id="LCKO01000001">
    <property type="protein sequence ID" value="KKU01160.1"/>
    <property type="molecule type" value="Genomic_DNA"/>
</dbReference>
<gene>
    <name evidence="1" type="ORF">UX01_C0001G0004</name>
</gene>